<dbReference type="EMBL" id="JALLBG020000312">
    <property type="protein sequence ID" value="KAL3756229.1"/>
    <property type="molecule type" value="Genomic_DNA"/>
</dbReference>
<sequence length="391" mass="43002">MPFFYSQYLVKDEKKDKKASSRPNSATNKSNAPNNNPPKRAAGRLVWHSNIGSSGVRAKGGGFKPLQFNYGASNNGHGKKVVHFATKEVNYFSFDWNLADQVFYTRKELAAMGQGRFDDAATLRAQRAAAAAEVERGEGGEGGIMGERHTVDDVAISKKSKEKDIATLLNTALDDPDLDENVSIRGIEHFVYPDLQQEMIRRKKELQREVLEFARSPRPDPQGWRLAEHSRFFSLWARTVAVEKGMKYYINNAASDPEVGTMSRDELERIQRSGDELESTSSRMRRGSSILSLVMSQSYEGEPTSLSALRGGGFAEGGDGAGSSSRHILKRSSSDSLESAPTIDAEEDDEERPSVFHQIAKSGGRSSSESGEPKKYDHQNSQPAGSATGED</sequence>
<comment type="caution">
    <text evidence="2">The sequence shown here is derived from an EMBL/GenBank/DDBJ whole genome shotgun (WGS) entry which is preliminary data.</text>
</comment>
<feature type="region of interest" description="Disordered" evidence="1">
    <location>
        <begin position="303"/>
        <end position="391"/>
    </location>
</feature>
<proteinExistence type="predicted"/>
<feature type="region of interest" description="Disordered" evidence="1">
    <location>
        <begin position="1"/>
        <end position="42"/>
    </location>
</feature>
<feature type="compositionally biased region" description="Basic and acidic residues" evidence="1">
    <location>
        <begin position="10"/>
        <end position="19"/>
    </location>
</feature>
<dbReference type="AlphaFoldDB" id="A0ABD3LWV7"/>
<feature type="compositionally biased region" description="Low complexity" evidence="1">
    <location>
        <begin position="23"/>
        <end position="40"/>
    </location>
</feature>
<gene>
    <name evidence="2" type="ORF">ACHAWU_007180</name>
</gene>
<dbReference type="Proteomes" id="UP001530293">
    <property type="component" value="Unassembled WGS sequence"/>
</dbReference>
<reference evidence="2 3" key="1">
    <citation type="submission" date="2024-10" db="EMBL/GenBank/DDBJ databases">
        <title>Updated reference genomes for cyclostephanoid diatoms.</title>
        <authorList>
            <person name="Roberts W.R."/>
            <person name="Alverson A.J."/>
        </authorList>
    </citation>
    <scope>NUCLEOTIDE SEQUENCE [LARGE SCALE GENOMIC DNA]</scope>
    <source>
        <strain evidence="2 3">AJA232-27</strain>
    </source>
</reference>
<protein>
    <submittedName>
        <fullName evidence="2">Uncharacterized protein</fullName>
    </submittedName>
</protein>
<organism evidence="2 3">
    <name type="scientific">Discostella pseudostelligera</name>
    <dbReference type="NCBI Taxonomy" id="259834"/>
    <lineage>
        <taxon>Eukaryota</taxon>
        <taxon>Sar</taxon>
        <taxon>Stramenopiles</taxon>
        <taxon>Ochrophyta</taxon>
        <taxon>Bacillariophyta</taxon>
        <taxon>Coscinodiscophyceae</taxon>
        <taxon>Thalassiosirophycidae</taxon>
        <taxon>Stephanodiscales</taxon>
        <taxon>Stephanodiscaceae</taxon>
        <taxon>Discostella</taxon>
    </lineage>
</organism>
<evidence type="ECO:0000313" key="2">
    <source>
        <dbReference type="EMBL" id="KAL3756229.1"/>
    </source>
</evidence>
<accession>A0ABD3LWV7</accession>
<keyword evidence="3" id="KW-1185">Reference proteome</keyword>
<name>A0ABD3LWV7_9STRA</name>
<evidence type="ECO:0000313" key="3">
    <source>
        <dbReference type="Proteomes" id="UP001530293"/>
    </source>
</evidence>
<evidence type="ECO:0000256" key="1">
    <source>
        <dbReference type="SAM" id="MobiDB-lite"/>
    </source>
</evidence>
<feature type="compositionally biased region" description="Gly residues" evidence="1">
    <location>
        <begin position="310"/>
        <end position="321"/>
    </location>
</feature>